<gene>
    <name evidence="3" type="ORF">C4F51_03630</name>
</gene>
<sequence length="444" mass="46645">MRSKPSTSGLLLAAGLSVFAVTTLTACGGDKGDSRQFSQLVTANKNNIIRIALADNEGVVHAKGTHQFQLLGFNADGTEFDITDKTTWTLSDQNLATITKGGLLTPKVDNGDLTLTASFAGLTATQPVSISDADLVSIAIENASTAVNVCQDTRFTGKALLANGLTLDYPLQWRLANSADSTKAAFSDVNQPVLHTYQSGAVNVIAEGRNNAGQLIASSPFTMNISDSLVSLSLASSRGNTSNGVVLPEGQTTELSATANWTDGSSGNITRNARLSVDNTEWATINAQTNVLTANTGSYQGNVVNVTALCDDQTATLPIEINKADINKVEIGGSDNGTGNLTVNEGSNLTLRLTATFEDNGGSDQNFNHNVEWSIDTSQSGAFNPNLIRITDAGVVETSSNLNLNGRLNLVIRARVVDDLGNTLRNRAGVALEDTETVVVVPRI</sequence>
<feature type="chain" id="PRO_5037666180" description="BIG2 domain-containing protein" evidence="1">
    <location>
        <begin position="21"/>
        <end position="444"/>
    </location>
</feature>
<proteinExistence type="predicted"/>
<evidence type="ECO:0000256" key="1">
    <source>
        <dbReference type="SAM" id="SignalP"/>
    </source>
</evidence>
<keyword evidence="1" id="KW-0732">Signal</keyword>
<dbReference type="InterPro" id="IPR003343">
    <property type="entry name" value="Big_2"/>
</dbReference>
<dbReference type="RefSeq" id="WP_193907217.1">
    <property type="nucleotide sequence ID" value="NZ_PRDL01000001.1"/>
</dbReference>
<accession>A0A928V443</accession>
<dbReference type="EMBL" id="PRDL01000001">
    <property type="protein sequence ID" value="MBE8716274.1"/>
    <property type="molecule type" value="Genomic_DNA"/>
</dbReference>
<evidence type="ECO:0000313" key="3">
    <source>
        <dbReference type="EMBL" id="MBE8716274.1"/>
    </source>
</evidence>
<dbReference type="Gene3D" id="2.60.40.1080">
    <property type="match status" value="2"/>
</dbReference>
<organism evidence="3 4">
    <name type="scientific">Cellvibrio polysaccharolyticus</name>
    <dbReference type="NCBI Taxonomy" id="2082724"/>
    <lineage>
        <taxon>Bacteria</taxon>
        <taxon>Pseudomonadati</taxon>
        <taxon>Pseudomonadota</taxon>
        <taxon>Gammaproteobacteria</taxon>
        <taxon>Cellvibrionales</taxon>
        <taxon>Cellvibrionaceae</taxon>
        <taxon>Cellvibrio</taxon>
    </lineage>
</organism>
<dbReference type="SMART" id="SM00635">
    <property type="entry name" value="BID_2"/>
    <property type="match status" value="2"/>
</dbReference>
<feature type="domain" description="BIG2" evidence="2">
    <location>
        <begin position="236"/>
        <end position="320"/>
    </location>
</feature>
<keyword evidence="4" id="KW-1185">Reference proteome</keyword>
<reference evidence="3" key="1">
    <citation type="submission" date="2018-07" db="EMBL/GenBank/DDBJ databases">
        <title>Genome assembly of strain Ka43.</title>
        <authorList>
            <person name="Kukolya J."/>
            <person name="Nagy I."/>
            <person name="Horvath B."/>
            <person name="Toth A."/>
        </authorList>
    </citation>
    <scope>NUCLEOTIDE SEQUENCE</scope>
    <source>
        <strain evidence="3">KB43</strain>
    </source>
</reference>
<feature type="signal peptide" evidence="1">
    <location>
        <begin position="1"/>
        <end position="20"/>
    </location>
</feature>
<evidence type="ECO:0000259" key="2">
    <source>
        <dbReference type="SMART" id="SM00635"/>
    </source>
</evidence>
<evidence type="ECO:0000313" key="4">
    <source>
        <dbReference type="Proteomes" id="UP000652567"/>
    </source>
</evidence>
<protein>
    <recommendedName>
        <fullName evidence="2">BIG2 domain-containing protein</fullName>
    </recommendedName>
</protein>
<dbReference type="AlphaFoldDB" id="A0A928V443"/>
<dbReference type="PROSITE" id="PS51257">
    <property type="entry name" value="PROKAR_LIPOPROTEIN"/>
    <property type="match status" value="1"/>
</dbReference>
<feature type="domain" description="BIG2" evidence="2">
    <location>
        <begin position="45"/>
        <end position="129"/>
    </location>
</feature>
<dbReference type="Proteomes" id="UP000652567">
    <property type="component" value="Unassembled WGS sequence"/>
</dbReference>
<comment type="caution">
    <text evidence="3">The sequence shown here is derived from an EMBL/GenBank/DDBJ whole genome shotgun (WGS) entry which is preliminary data.</text>
</comment>
<name>A0A928V443_9GAMM</name>